<accession>A0A1J6IA14</accession>
<comment type="caution">
    <text evidence="1">The sequence shown here is derived from an EMBL/GenBank/DDBJ whole genome shotgun (WGS) entry which is preliminary data.</text>
</comment>
<proteinExistence type="predicted"/>
<evidence type="ECO:0000313" key="1">
    <source>
        <dbReference type="EMBL" id="OIT01822.1"/>
    </source>
</evidence>
<sequence length="106" mass="11108">MLPSGGDRLFSGGAENDGAWWIWGSMVTKTGDAAGSSVAGSGKNGIDWKAWDIRLLSRGGSTFGYMLPLFAIVCHKHGPKAAKALFSASTVTLAKCASFWIIKVTG</sequence>
<dbReference type="Gramene" id="OIT01822">
    <property type="protein sequence ID" value="OIT01822"/>
    <property type="gene ID" value="A4A49_09993"/>
</dbReference>
<dbReference type="AlphaFoldDB" id="A0A1J6IA14"/>
<keyword evidence="2" id="KW-1185">Reference proteome</keyword>
<reference evidence="1" key="1">
    <citation type="submission" date="2016-11" db="EMBL/GenBank/DDBJ databases">
        <title>The genome of Nicotiana attenuata.</title>
        <authorList>
            <person name="Xu S."/>
            <person name="Brockmoeller T."/>
            <person name="Gaquerel E."/>
            <person name="Navarro A."/>
            <person name="Kuhl H."/>
            <person name="Gase K."/>
            <person name="Ling Z."/>
            <person name="Zhou W."/>
            <person name="Kreitzer C."/>
            <person name="Stanke M."/>
            <person name="Tang H."/>
            <person name="Lyons E."/>
            <person name="Pandey P."/>
            <person name="Pandey S.P."/>
            <person name="Timmermann B."/>
            <person name="Baldwin I.T."/>
        </authorList>
    </citation>
    <scope>NUCLEOTIDE SEQUENCE [LARGE SCALE GENOMIC DNA]</scope>
    <source>
        <strain evidence="1">UT</strain>
    </source>
</reference>
<gene>
    <name evidence="1" type="ORF">A4A49_09993</name>
</gene>
<evidence type="ECO:0000313" key="2">
    <source>
        <dbReference type="Proteomes" id="UP000187609"/>
    </source>
</evidence>
<dbReference type="Proteomes" id="UP000187609">
    <property type="component" value="Unassembled WGS sequence"/>
</dbReference>
<protein>
    <submittedName>
        <fullName evidence="1">Uncharacterized protein</fullName>
    </submittedName>
</protein>
<organism evidence="1 2">
    <name type="scientific">Nicotiana attenuata</name>
    <name type="common">Coyote tobacco</name>
    <dbReference type="NCBI Taxonomy" id="49451"/>
    <lineage>
        <taxon>Eukaryota</taxon>
        <taxon>Viridiplantae</taxon>
        <taxon>Streptophyta</taxon>
        <taxon>Embryophyta</taxon>
        <taxon>Tracheophyta</taxon>
        <taxon>Spermatophyta</taxon>
        <taxon>Magnoliopsida</taxon>
        <taxon>eudicotyledons</taxon>
        <taxon>Gunneridae</taxon>
        <taxon>Pentapetalae</taxon>
        <taxon>asterids</taxon>
        <taxon>lamiids</taxon>
        <taxon>Solanales</taxon>
        <taxon>Solanaceae</taxon>
        <taxon>Nicotianoideae</taxon>
        <taxon>Nicotianeae</taxon>
        <taxon>Nicotiana</taxon>
    </lineage>
</organism>
<name>A0A1J6IA14_NICAT</name>
<dbReference type="EMBL" id="MJEQ01037188">
    <property type="protein sequence ID" value="OIT01822.1"/>
    <property type="molecule type" value="Genomic_DNA"/>
</dbReference>